<evidence type="ECO:0000313" key="3">
    <source>
        <dbReference type="EMBL" id="KAJ7393918.1"/>
    </source>
</evidence>
<evidence type="ECO:0000313" key="4">
    <source>
        <dbReference type="Proteomes" id="UP001163046"/>
    </source>
</evidence>
<feature type="region of interest" description="Disordered" evidence="2">
    <location>
        <begin position="91"/>
        <end position="141"/>
    </location>
</feature>
<accession>A0A9X0A5R0</accession>
<dbReference type="PROSITE" id="PS50297">
    <property type="entry name" value="ANK_REP_REGION"/>
    <property type="match status" value="1"/>
</dbReference>
<feature type="compositionally biased region" description="Polar residues" evidence="2">
    <location>
        <begin position="92"/>
        <end position="114"/>
    </location>
</feature>
<feature type="compositionally biased region" description="Polar residues" evidence="2">
    <location>
        <begin position="433"/>
        <end position="443"/>
    </location>
</feature>
<reference evidence="3" key="1">
    <citation type="submission" date="2023-01" db="EMBL/GenBank/DDBJ databases">
        <title>Genome assembly of the deep-sea coral Lophelia pertusa.</title>
        <authorList>
            <person name="Herrera S."/>
            <person name="Cordes E."/>
        </authorList>
    </citation>
    <scope>NUCLEOTIDE SEQUENCE</scope>
    <source>
        <strain evidence="3">USNM1676648</strain>
        <tissue evidence="3">Polyp</tissue>
    </source>
</reference>
<dbReference type="InterPro" id="IPR002110">
    <property type="entry name" value="Ankyrin_rpt"/>
</dbReference>
<dbReference type="GO" id="GO:0031625">
    <property type="term" value="F:ubiquitin protein ligase binding"/>
    <property type="evidence" value="ECO:0007669"/>
    <property type="project" value="TreeGrafter"/>
</dbReference>
<dbReference type="Pfam" id="PF12796">
    <property type="entry name" value="Ank_2"/>
    <property type="match status" value="1"/>
</dbReference>
<name>A0A9X0A5R0_9CNID</name>
<feature type="region of interest" description="Disordered" evidence="2">
    <location>
        <begin position="416"/>
        <end position="490"/>
    </location>
</feature>
<dbReference type="OrthoDB" id="10057496at2759"/>
<dbReference type="InterPro" id="IPR040133">
    <property type="entry name" value="SNCAIP"/>
</dbReference>
<dbReference type="Proteomes" id="UP001163046">
    <property type="component" value="Unassembled WGS sequence"/>
</dbReference>
<sequence length="490" mass="54442">MQMKELLTDLEKQRDLILTNILEEGSSVDEPRSFEQDEQYLEECLKVLDGNPEELQVEECDLEEYDFDDYNSVASTASLLNIHAELAKEENNAATRNQSHQSHTLPTNQNSAFKTFQPRGPVKKDTVINGTESINSTSSPHLREQLLRTARISKVQASISKVNNWGKYGSNGVLNTDEWREVFLEAAQAGDLRRVQEAYNKLGGTTEIVIRITDSCANTALHKAAQAGNLACLQWLVERLPSDCLRNITNQDHLTVLAVAIKYGNVHCVQWLLSDTSAADEMTNNAGRFALFHLTIQNGQDDCLKCLLSYISAKYLELDVADSSGVTLAHLAAREGHMTCLQTLVDHNIDVTTGDKDGRSPADYAYAAGQTGCARYLVMEESCWLLSRRVAKLHRELKDCKEENKDLKQRLEVLESRARSGMPDRPEAVGGDQSDTNSTGATKSTDDRLGTKLTDSPRSDRSRASGSPDGESPKGFGKERTAYPYHIKRI</sequence>
<dbReference type="PROSITE" id="PS50088">
    <property type="entry name" value="ANK_REPEAT"/>
    <property type="match status" value="1"/>
</dbReference>
<dbReference type="Gene3D" id="1.25.40.20">
    <property type="entry name" value="Ankyrin repeat-containing domain"/>
    <property type="match status" value="2"/>
</dbReference>
<dbReference type="SUPFAM" id="SSF48403">
    <property type="entry name" value="Ankyrin repeat"/>
    <property type="match status" value="1"/>
</dbReference>
<dbReference type="EMBL" id="MU825397">
    <property type="protein sequence ID" value="KAJ7393918.1"/>
    <property type="molecule type" value="Genomic_DNA"/>
</dbReference>
<organism evidence="3 4">
    <name type="scientific">Desmophyllum pertusum</name>
    <dbReference type="NCBI Taxonomy" id="174260"/>
    <lineage>
        <taxon>Eukaryota</taxon>
        <taxon>Metazoa</taxon>
        <taxon>Cnidaria</taxon>
        <taxon>Anthozoa</taxon>
        <taxon>Hexacorallia</taxon>
        <taxon>Scleractinia</taxon>
        <taxon>Caryophylliina</taxon>
        <taxon>Caryophylliidae</taxon>
        <taxon>Desmophyllum</taxon>
    </lineage>
</organism>
<evidence type="ECO:0000256" key="1">
    <source>
        <dbReference type="PROSITE-ProRule" id="PRU00023"/>
    </source>
</evidence>
<feature type="compositionally biased region" description="Basic and acidic residues" evidence="2">
    <location>
        <begin position="444"/>
        <end position="463"/>
    </location>
</feature>
<comment type="caution">
    <text evidence="3">The sequence shown here is derived from an EMBL/GenBank/DDBJ whole genome shotgun (WGS) entry which is preliminary data.</text>
</comment>
<feature type="compositionally biased region" description="Basic and acidic residues" evidence="2">
    <location>
        <begin position="416"/>
        <end position="427"/>
    </location>
</feature>
<protein>
    <submittedName>
        <fullName evidence="3">Uncharacterized protein</fullName>
    </submittedName>
</protein>
<proteinExistence type="predicted"/>
<dbReference type="PANTHER" id="PTHR22882:SF3">
    <property type="entry name" value="SYNPHILIN-1"/>
    <property type="match status" value="1"/>
</dbReference>
<keyword evidence="4" id="KW-1185">Reference proteome</keyword>
<feature type="repeat" description="ANK" evidence="1">
    <location>
        <begin position="324"/>
        <end position="356"/>
    </location>
</feature>
<keyword evidence="1" id="KW-0040">ANK repeat</keyword>
<dbReference type="AlphaFoldDB" id="A0A9X0A5R0"/>
<feature type="compositionally biased region" description="Polar residues" evidence="2">
    <location>
        <begin position="128"/>
        <end position="140"/>
    </location>
</feature>
<evidence type="ECO:0000256" key="2">
    <source>
        <dbReference type="SAM" id="MobiDB-lite"/>
    </source>
</evidence>
<gene>
    <name evidence="3" type="ORF">OS493_003587</name>
</gene>
<dbReference type="InterPro" id="IPR036770">
    <property type="entry name" value="Ankyrin_rpt-contain_sf"/>
</dbReference>
<dbReference type="Pfam" id="PF13637">
    <property type="entry name" value="Ank_4"/>
    <property type="match status" value="1"/>
</dbReference>
<dbReference type="PANTHER" id="PTHR22882">
    <property type="entry name" value="SYNPHILIN-1"/>
    <property type="match status" value="1"/>
</dbReference>
<dbReference type="SMART" id="SM00248">
    <property type="entry name" value="ANK"/>
    <property type="match status" value="5"/>
</dbReference>